<feature type="signal peptide" evidence="3">
    <location>
        <begin position="1"/>
        <end position="18"/>
    </location>
</feature>
<proteinExistence type="predicted"/>
<keyword evidence="1" id="KW-0245">EGF-like domain</keyword>
<dbReference type="Proteomes" id="UP001519460">
    <property type="component" value="Unassembled WGS sequence"/>
</dbReference>
<evidence type="ECO:0000256" key="2">
    <source>
        <dbReference type="SAM" id="MobiDB-lite"/>
    </source>
</evidence>
<organism evidence="6 7">
    <name type="scientific">Batillaria attramentaria</name>
    <dbReference type="NCBI Taxonomy" id="370345"/>
    <lineage>
        <taxon>Eukaryota</taxon>
        <taxon>Metazoa</taxon>
        <taxon>Spiralia</taxon>
        <taxon>Lophotrochozoa</taxon>
        <taxon>Mollusca</taxon>
        <taxon>Gastropoda</taxon>
        <taxon>Caenogastropoda</taxon>
        <taxon>Sorbeoconcha</taxon>
        <taxon>Cerithioidea</taxon>
        <taxon>Batillariidae</taxon>
        <taxon>Batillaria</taxon>
    </lineage>
</organism>
<dbReference type="Pfam" id="PF00008">
    <property type="entry name" value="EGF"/>
    <property type="match status" value="1"/>
</dbReference>
<dbReference type="Gene3D" id="2.10.25.10">
    <property type="entry name" value="Laminin"/>
    <property type="match status" value="1"/>
</dbReference>
<feature type="non-terminal residue" evidence="6">
    <location>
        <position position="335"/>
    </location>
</feature>
<accession>A0ABD0JDA2</accession>
<evidence type="ECO:0000259" key="4">
    <source>
        <dbReference type="PROSITE" id="PS50026"/>
    </source>
</evidence>
<feature type="compositionally biased region" description="Polar residues" evidence="2">
    <location>
        <begin position="249"/>
        <end position="267"/>
    </location>
</feature>
<keyword evidence="3" id="KW-0732">Signal</keyword>
<dbReference type="EMBL" id="JACVVK020000491">
    <property type="protein sequence ID" value="KAK7471481.1"/>
    <property type="molecule type" value="Genomic_DNA"/>
</dbReference>
<evidence type="ECO:0000313" key="6">
    <source>
        <dbReference type="EMBL" id="KAK7471481.1"/>
    </source>
</evidence>
<evidence type="ECO:0000259" key="5">
    <source>
        <dbReference type="PROSITE" id="PS50835"/>
    </source>
</evidence>
<feature type="chain" id="PRO_5044876198" description="EGF-like domain-containing protein" evidence="3">
    <location>
        <begin position="19"/>
        <end position="335"/>
    </location>
</feature>
<dbReference type="PROSITE" id="PS00022">
    <property type="entry name" value="EGF_1"/>
    <property type="match status" value="1"/>
</dbReference>
<dbReference type="PROSITE" id="PS50835">
    <property type="entry name" value="IG_LIKE"/>
    <property type="match status" value="1"/>
</dbReference>
<reference evidence="6 7" key="1">
    <citation type="journal article" date="2023" name="Sci. Data">
        <title>Genome assembly of the Korean intertidal mud-creeper Batillaria attramentaria.</title>
        <authorList>
            <person name="Patra A.K."/>
            <person name="Ho P.T."/>
            <person name="Jun S."/>
            <person name="Lee S.J."/>
            <person name="Kim Y."/>
            <person name="Won Y.J."/>
        </authorList>
    </citation>
    <scope>NUCLEOTIDE SEQUENCE [LARGE SCALE GENOMIC DNA]</scope>
    <source>
        <strain evidence="6">Wonlab-2016</strain>
    </source>
</reference>
<protein>
    <recommendedName>
        <fullName evidence="8">EGF-like domain-containing protein</fullName>
    </recommendedName>
</protein>
<name>A0ABD0JDA2_9CAEN</name>
<dbReference type="SUPFAM" id="SSF57196">
    <property type="entry name" value="EGF/Laminin"/>
    <property type="match status" value="1"/>
</dbReference>
<feature type="domain" description="Ig-like" evidence="5">
    <location>
        <begin position="92"/>
        <end position="181"/>
    </location>
</feature>
<evidence type="ECO:0000256" key="1">
    <source>
        <dbReference type="PROSITE-ProRule" id="PRU00076"/>
    </source>
</evidence>
<evidence type="ECO:0000313" key="7">
    <source>
        <dbReference type="Proteomes" id="UP001519460"/>
    </source>
</evidence>
<dbReference type="PROSITE" id="PS01186">
    <property type="entry name" value="EGF_2"/>
    <property type="match status" value="1"/>
</dbReference>
<comment type="caution">
    <text evidence="6">The sequence shown here is derived from an EMBL/GenBank/DDBJ whole genome shotgun (WGS) entry which is preliminary data.</text>
</comment>
<evidence type="ECO:0000256" key="3">
    <source>
        <dbReference type="SAM" id="SignalP"/>
    </source>
</evidence>
<feature type="domain" description="EGF-like" evidence="4">
    <location>
        <begin position="39"/>
        <end position="77"/>
    </location>
</feature>
<sequence>MAGCCLFLICLSLSLTVGVCVIWRNNATEWDTSVLTTMSQFLCECANGGICTTGGTNSSSSRYTCQCATGYTGQRCEHFQETDPRAAAYEVPRVEASIPYILKRNGYAMRNVTLNCTGRASRLLWRYNGTEITEAQNPQFVPRYYNATPYVSSSLALSVPGVYTCVSETQDAVYLVSQTIVVKELAISVSPNADGTSVTLRCLDWDTSLLPDLLVTWTNVSRSPHDTHDTSHDTHDVSKAPSDTDDADSNATWSRTDSDTGNSSFQPPANVPDIEDSETENQDCVKNGLSPRNSYVDLQGRLHVFDIYKPEAQSFMCSVMLPVGLLRRTFSVNFT</sequence>
<dbReference type="InterPro" id="IPR007110">
    <property type="entry name" value="Ig-like_dom"/>
</dbReference>
<feature type="compositionally biased region" description="Basic and acidic residues" evidence="2">
    <location>
        <begin position="223"/>
        <end position="238"/>
    </location>
</feature>
<keyword evidence="1" id="KW-1015">Disulfide bond</keyword>
<evidence type="ECO:0008006" key="8">
    <source>
        <dbReference type="Google" id="ProtNLM"/>
    </source>
</evidence>
<keyword evidence="7" id="KW-1185">Reference proteome</keyword>
<feature type="disulfide bond" evidence="1">
    <location>
        <begin position="67"/>
        <end position="76"/>
    </location>
</feature>
<dbReference type="CDD" id="cd00054">
    <property type="entry name" value="EGF_CA"/>
    <property type="match status" value="1"/>
</dbReference>
<dbReference type="AlphaFoldDB" id="A0ABD0JDA2"/>
<gene>
    <name evidence="6" type="ORF">BaRGS_00035875</name>
</gene>
<dbReference type="PROSITE" id="PS50026">
    <property type="entry name" value="EGF_3"/>
    <property type="match status" value="1"/>
</dbReference>
<feature type="region of interest" description="Disordered" evidence="2">
    <location>
        <begin position="222"/>
        <end position="288"/>
    </location>
</feature>
<comment type="caution">
    <text evidence="1">Lacks conserved residue(s) required for the propagation of feature annotation.</text>
</comment>
<dbReference type="InterPro" id="IPR000742">
    <property type="entry name" value="EGF"/>
</dbReference>